<dbReference type="GeneID" id="72196418"/>
<proteinExistence type="predicted"/>
<sequence>MLDSIRTLTDLPAASDALVSREDIAAARRRRVLQQQAQRWARDCVEQARRDAEALHAHAFSQGYANGILRVIEHLADSLLGSQALGQRLRSDLAQSARDLLADALKRPEWLDEMFERWLTAQPAGSGAVLQVLLPMHCRPQGNELRERLSRLWSGELVLDYHPQERYVARLADQLLEFDLETTRQRLEPRLLACVANLPESVRTLDRASMQALTDLYSTFAERSADATQTAPTEVPHED</sequence>
<dbReference type="KEGG" id="pum:HGP31_22650"/>
<name>A0AAE6ZX57_9PSED</name>
<gene>
    <name evidence="1" type="ORF">HGP31_22650</name>
</gene>
<protein>
    <submittedName>
        <fullName evidence="1">Oxygen-regulated invasion protein OrgB</fullName>
    </submittedName>
</protein>
<evidence type="ECO:0000313" key="1">
    <source>
        <dbReference type="EMBL" id="QJC80977.1"/>
    </source>
</evidence>
<dbReference type="AlphaFoldDB" id="A0AAE6ZX57"/>
<dbReference type="EMBL" id="CP051487">
    <property type="protein sequence ID" value="QJC80977.1"/>
    <property type="molecule type" value="Genomic_DNA"/>
</dbReference>
<evidence type="ECO:0000313" key="2">
    <source>
        <dbReference type="Proteomes" id="UP000501367"/>
    </source>
</evidence>
<accession>A0AAE6ZX57</accession>
<reference evidence="1 2" key="1">
    <citation type="submission" date="2020-04" db="EMBL/GenBank/DDBJ databases">
        <authorList>
            <person name="Yao Y."/>
            <person name="He Z."/>
        </authorList>
    </citation>
    <scope>NUCLEOTIDE SEQUENCE [LARGE SCALE GENOMIC DNA]</scope>
    <source>
        <strain evidence="1 2">CY-1</strain>
    </source>
</reference>
<dbReference type="Proteomes" id="UP000501367">
    <property type="component" value="Chromosome"/>
</dbReference>
<dbReference type="RefSeq" id="WP_168758720.1">
    <property type="nucleotide sequence ID" value="NZ_CP051487.1"/>
</dbReference>
<organism evidence="1 2">
    <name type="scientific">Pseudomonas umsongensis</name>
    <dbReference type="NCBI Taxonomy" id="198618"/>
    <lineage>
        <taxon>Bacteria</taxon>
        <taxon>Pseudomonadati</taxon>
        <taxon>Pseudomonadota</taxon>
        <taxon>Gammaproteobacteria</taxon>
        <taxon>Pseudomonadales</taxon>
        <taxon>Pseudomonadaceae</taxon>
        <taxon>Pseudomonas</taxon>
    </lineage>
</organism>